<dbReference type="Proteomes" id="UP000068167">
    <property type="component" value="Chromosome"/>
</dbReference>
<dbReference type="EMBL" id="CP011339">
    <property type="protein sequence ID" value="AKV67342.1"/>
    <property type="molecule type" value="Genomic_DNA"/>
</dbReference>
<protein>
    <submittedName>
        <fullName evidence="1">Uncharacterized protein</fullName>
    </submittedName>
</protein>
<dbReference type="KEGG" id="mpk:VL20_2237"/>
<evidence type="ECO:0000313" key="2">
    <source>
        <dbReference type="Proteomes" id="UP000068167"/>
    </source>
</evidence>
<name>A0A0K1RZL0_9CHRO</name>
<keyword evidence="2" id="KW-1185">Reference proteome</keyword>
<sequence length="41" mass="4758">MIVSSGYYFTTIKNFCLLQFIQNALGLPRLKTQIRLVITDH</sequence>
<evidence type="ECO:0000313" key="1">
    <source>
        <dbReference type="EMBL" id="AKV67342.1"/>
    </source>
</evidence>
<dbReference type="PATRIC" id="fig|1638788.3.peg.2251"/>
<dbReference type="AlphaFoldDB" id="A0A0K1RZL0"/>
<accession>A0A0K1RZL0</accession>
<gene>
    <name evidence="1" type="ORF">VL20_2237</name>
</gene>
<proteinExistence type="predicted"/>
<reference evidence="1 2" key="1">
    <citation type="journal article" date="2016" name="Stand. Genomic Sci.">
        <title>Complete genome sequence and genomic characterization of Microcystis panniformis FACHB 1757 by third-generation sequencing.</title>
        <authorList>
            <person name="Zhang J.Y."/>
            <person name="Guan R."/>
            <person name="Zhang H.J."/>
            <person name="Li H."/>
            <person name="Xiao P."/>
            <person name="Yu G.L."/>
            <person name="Du L."/>
            <person name="Cao D.M."/>
            <person name="Zhu B.C."/>
            <person name="Li R.H."/>
            <person name="Lu Z.H."/>
        </authorList>
    </citation>
    <scope>NUCLEOTIDE SEQUENCE [LARGE SCALE GENOMIC DNA]</scope>
    <source>
        <strain evidence="1 2">FACHB-1757</strain>
    </source>
</reference>
<organism evidence="1 2">
    <name type="scientific">Microcystis panniformis FACHB-1757</name>
    <dbReference type="NCBI Taxonomy" id="1638788"/>
    <lineage>
        <taxon>Bacteria</taxon>
        <taxon>Bacillati</taxon>
        <taxon>Cyanobacteriota</taxon>
        <taxon>Cyanophyceae</taxon>
        <taxon>Oscillatoriophycideae</taxon>
        <taxon>Chroococcales</taxon>
        <taxon>Microcystaceae</taxon>
        <taxon>Microcystis</taxon>
    </lineage>
</organism>